<dbReference type="InterPro" id="IPR050250">
    <property type="entry name" value="Macrolide_Exporter_MacB"/>
</dbReference>
<dbReference type="GO" id="GO:0022857">
    <property type="term" value="F:transmembrane transporter activity"/>
    <property type="evidence" value="ECO:0007669"/>
    <property type="project" value="TreeGrafter"/>
</dbReference>
<dbReference type="Pfam" id="PF02687">
    <property type="entry name" value="FtsX"/>
    <property type="match status" value="2"/>
</dbReference>
<dbReference type="PANTHER" id="PTHR30572">
    <property type="entry name" value="MEMBRANE COMPONENT OF TRANSPORTER-RELATED"/>
    <property type="match status" value="1"/>
</dbReference>
<evidence type="ECO:0000256" key="2">
    <source>
        <dbReference type="ARBA" id="ARBA00022475"/>
    </source>
</evidence>
<feature type="transmembrane region" description="Helical" evidence="6">
    <location>
        <begin position="740"/>
        <end position="762"/>
    </location>
</feature>
<dbReference type="GO" id="GO:0005886">
    <property type="term" value="C:plasma membrane"/>
    <property type="evidence" value="ECO:0007669"/>
    <property type="project" value="UniProtKB-SubCell"/>
</dbReference>
<evidence type="ECO:0000256" key="4">
    <source>
        <dbReference type="ARBA" id="ARBA00022989"/>
    </source>
</evidence>
<dbReference type="InterPro" id="IPR025857">
    <property type="entry name" value="MacB_PCD"/>
</dbReference>
<keyword evidence="3 6" id="KW-0812">Transmembrane</keyword>
<dbReference type="PANTHER" id="PTHR30572:SF18">
    <property type="entry name" value="ABC-TYPE MACROLIDE FAMILY EXPORT SYSTEM PERMEASE COMPONENT 2"/>
    <property type="match status" value="1"/>
</dbReference>
<keyword evidence="5 6" id="KW-0472">Membrane</keyword>
<gene>
    <name evidence="9" type="ORF">NCTC13100_01248</name>
</gene>
<evidence type="ECO:0000256" key="5">
    <source>
        <dbReference type="ARBA" id="ARBA00023136"/>
    </source>
</evidence>
<dbReference type="EMBL" id="UGTI01000001">
    <property type="protein sequence ID" value="SUB78095.1"/>
    <property type="molecule type" value="Genomic_DNA"/>
</dbReference>
<feature type="transmembrane region" description="Helical" evidence="6">
    <location>
        <begin position="657"/>
        <end position="679"/>
    </location>
</feature>
<keyword evidence="2" id="KW-1003">Cell membrane</keyword>
<comment type="subcellular location">
    <subcellularLocation>
        <location evidence="1">Cell membrane</location>
        <topology evidence="1">Multi-pass membrane protein</topology>
    </subcellularLocation>
</comment>
<feature type="transmembrane region" description="Helical" evidence="6">
    <location>
        <begin position="282"/>
        <end position="301"/>
    </location>
</feature>
<feature type="domain" description="MacB-like periplasmic core" evidence="8">
    <location>
        <begin position="15"/>
        <end position="224"/>
    </location>
</feature>
<keyword evidence="4 6" id="KW-1133">Transmembrane helix</keyword>
<evidence type="ECO:0000259" key="7">
    <source>
        <dbReference type="Pfam" id="PF02687"/>
    </source>
</evidence>
<feature type="transmembrane region" description="Helical" evidence="6">
    <location>
        <begin position="376"/>
        <end position="400"/>
    </location>
</feature>
<feature type="domain" description="ABC3 transporter permease C-terminal" evidence="7">
    <location>
        <begin position="660"/>
        <end position="773"/>
    </location>
</feature>
<evidence type="ECO:0000256" key="1">
    <source>
        <dbReference type="ARBA" id="ARBA00004651"/>
    </source>
</evidence>
<proteinExistence type="predicted"/>
<reference evidence="9 10" key="1">
    <citation type="submission" date="2018-06" db="EMBL/GenBank/DDBJ databases">
        <authorList>
            <consortium name="Pathogen Informatics"/>
            <person name="Doyle S."/>
        </authorList>
    </citation>
    <scope>NUCLEOTIDE SEQUENCE [LARGE SCALE GENOMIC DNA]</scope>
    <source>
        <strain evidence="9 10">NCTC13100</strain>
    </source>
</reference>
<evidence type="ECO:0000313" key="10">
    <source>
        <dbReference type="Proteomes" id="UP000254263"/>
    </source>
</evidence>
<evidence type="ECO:0000259" key="8">
    <source>
        <dbReference type="Pfam" id="PF12704"/>
    </source>
</evidence>
<feature type="transmembrane region" description="Helical" evidence="6">
    <location>
        <begin position="421"/>
        <end position="446"/>
    </location>
</feature>
<dbReference type="InterPro" id="IPR003838">
    <property type="entry name" value="ABC3_permease_C"/>
</dbReference>
<evidence type="ECO:0000256" key="3">
    <source>
        <dbReference type="ARBA" id="ARBA00022692"/>
    </source>
</evidence>
<evidence type="ECO:0000313" key="9">
    <source>
        <dbReference type="EMBL" id="SUB78095.1"/>
    </source>
</evidence>
<sequence>MRTYLKYLGRNKLYTFVTVVGFAMSLTFVIMLGFYINRENNADTFQPDIACIYQLNYKSGMKGVSGPVSAYPSANMLREQMPDVEDVCHIGSCNDSEYIFRSDRESEGVISGRLGVDSNFFTFFTGYKLKEGNPATVLLDKNSTVISEWLANSLFGNESPIGKEICYVDWDKNKHTYKVSGIMKNMSDNSHLKPMSMLFVLEPNENWNSARYWSYLKAREGVDLSKQSAIAQKLLRGKDTKYRFDKETEAILYPMSRCYMEPVAELSMHPAAQYGSPARIRLLTGASLLILIIAIISYINLTLAQAGSRGREVALKKLLGSTRCAIVYQLWEESLVLIGVSTVMSLFGLFLMEPVFNKLLDTQLHLQDNFTFELGLVILGGMLLLSVICALLPAFFISRFKPVEVVSGKFRRIVKNRFSRIMLITQYAITMVMIACTLIIGAQVYFMTHGDLGYDYQNKLLVSVFGLEDTQVKTLHNEFGKMSGVRSVGRLTNSFFSVSINSYDYKGTQYYFCRFGMDSVALNAFGIKLPPVNLQNSSLPTLYMSKGAIRELGIEKMLPGENIHLSETDFNFGGFVKDFRFGSFKEKQFNFLIEIRPEMPWLSGLMIDVVSQTSRTKLQNKAREIYAKVTGFPYTEMKWSEDLVAELSREEQSLNGFLQLFSLLALISTVMSVFAMSALRIRQKQKEVAIRKVFGARTSQIMQMVSRQSLWNLLISFVIATPIAYYLMQRWMQDYIYHITGYWWAFFVAWFAVAVVAFASMFSMTLNAANTNPVDYLKNE</sequence>
<evidence type="ECO:0000256" key="6">
    <source>
        <dbReference type="SAM" id="Phobius"/>
    </source>
</evidence>
<name>A0A379DK13_9PORP</name>
<protein>
    <submittedName>
        <fullName evidence="9">Uncharacterized protein conserved in bacteria</fullName>
    </submittedName>
</protein>
<dbReference type="AlphaFoldDB" id="A0A379DK13"/>
<feature type="domain" description="ABC3 transporter permease C-terminal" evidence="7">
    <location>
        <begin position="286"/>
        <end position="401"/>
    </location>
</feature>
<feature type="transmembrane region" description="Helical" evidence="6">
    <location>
        <begin position="335"/>
        <end position="356"/>
    </location>
</feature>
<feature type="transmembrane region" description="Helical" evidence="6">
    <location>
        <begin position="12"/>
        <end position="36"/>
    </location>
</feature>
<dbReference type="RefSeq" id="WP_018360388.1">
    <property type="nucleotide sequence ID" value="NZ_UGTI01000001.1"/>
</dbReference>
<feature type="transmembrane region" description="Helical" evidence="6">
    <location>
        <begin position="710"/>
        <end position="728"/>
    </location>
</feature>
<accession>A0A379DK13</accession>
<organism evidence="9 10">
    <name type="scientific">Porphyromonas macacae</name>
    <dbReference type="NCBI Taxonomy" id="28115"/>
    <lineage>
        <taxon>Bacteria</taxon>
        <taxon>Pseudomonadati</taxon>
        <taxon>Bacteroidota</taxon>
        <taxon>Bacteroidia</taxon>
        <taxon>Bacteroidales</taxon>
        <taxon>Porphyromonadaceae</taxon>
        <taxon>Porphyromonas</taxon>
    </lineage>
</organism>
<dbReference type="Pfam" id="PF12704">
    <property type="entry name" value="MacB_PCD"/>
    <property type="match status" value="1"/>
</dbReference>
<dbReference type="Proteomes" id="UP000254263">
    <property type="component" value="Unassembled WGS sequence"/>
</dbReference>